<dbReference type="FunFam" id="3.30.1490.10:FF:000001">
    <property type="entry name" value="30S ribosomal protein S8"/>
    <property type="match status" value="1"/>
</dbReference>
<evidence type="ECO:0000256" key="5">
    <source>
        <dbReference type="HAMAP-Rule" id="MF_01302"/>
    </source>
</evidence>
<protein>
    <recommendedName>
        <fullName evidence="4 5">Small ribosomal subunit protein uS8</fullName>
    </recommendedName>
</protein>
<comment type="caution">
    <text evidence="7">The sequence shown here is derived from an EMBL/GenBank/DDBJ whole genome shotgun (WGS) entry which is preliminary data.</text>
</comment>
<evidence type="ECO:0000313" key="8">
    <source>
        <dbReference type="Proteomes" id="UP000215215"/>
    </source>
</evidence>
<keyword evidence="2 5" id="KW-0689">Ribosomal protein</keyword>
<evidence type="ECO:0000256" key="1">
    <source>
        <dbReference type="ARBA" id="ARBA00006471"/>
    </source>
</evidence>
<dbReference type="GO" id="GO:0005840">
    <property type="term" value="C:ribosome"/>
    <property type="evidence" value="ECO:0007669"/>
    <property type="project" value="UniProtKB-KW"/>
</dbReference>
<dbReference type="AlphaFoldDB" id="A0A235BV99"/>
<dbReference type="HAMAP" id="MF_01302_B">
    <property type="entry name" value="Ribosomal_uS8_B"/>
    <property type="match status" value="1"/>
</dbReference>
<keyword evidence="5" id="KW-0694">RNA-binding</keyword>
<dbReference type="Pfam" id="PF00410">
    <property type="entry name" value="Ribosomal_S8"/>
    <property type="match status" value="1"/>
</dbReference>
<dbReference type="SUPFAM" id="SSF56047">
    <property type="entry name" value="Ribosomal protein S8"/>
    <property type="match status" value="1"/>
</dbReference>
<dbReference type="NCBIfam" id="NF001109">
    <property type="entry name" value="PRK00136.1"/>
    <property type="match status" value="1"/>
</dbReference>
<dbReference type="PROSITE" id="PS00053">
    <property type="entry name" value="RIBOSOMAL_S8"/>
    <property type="match status" value="1"/>
</dbReference>
<organism evidence="7 8">
    <name type="scientific">candidate division WOR-3 bacterium JGI_Cruoil_03_44_89</name>
    <dbReference type="NCBI Taxonomy" id="1973748"/>
    <lineage>
        <taxon>Bacteria</taxon>
        <taxon>Bacteria division WOR-3</taxon>
    </lineage>
</organism>
<evidence type="ECO:0000256" key="2">
    <source>
        <dbReference type="ARBA" id="ARBA00022980"/>
    </source>
</evidence>
<dbReference type="PANTHER" id="PTHR11758">
    <property type="entry name" value="40S RIBOSOMAL PROTEIN S15A"/>
    <property type="match status" value="1"/>
</dbReference>
<keyword evidence="3 5" id="KW-0687">Ribonucleoprotein</keyword>
<comment type="subunit">
    <text evidence="5">Part of the 30S ribosomal subunit. Contacts proteins S5 and S12.</text>
</comment>
<comment type="function">
    <text evidence="5">One of the primary rRNA binding proteins, it binds directly to 16S rRNA central domain where it helps coordinate assembly of the platform of the 30S subunit.</text>
</comment>
<evidence type="ECO:0000256" key="3">
    <source>
        <dbReference type="ARBA" id="ARBA00023274"/>
    </source>
</evidence>
<accession>A0A235BV99</accession>
<reference evidence="7 8" key="1">
    <citation type="submission" date="2017-07" db="EMBL/GenBank/DDBJ databases">
        <title>Recovery of genomes from metagenomes via a dereplication, aggregation, and scoring strategy.</title>
        <authorList>
            <person name="Sieber C.M."/>
            <person name="Probst A.J."/>
            <person name="Sharrar A."/>
            <person name="Thomas B.C."/>
            <person name="Hess M."/>
            <person name="Tringe S.G."/>
            <person name="Banfield J.F."/>
        </authorList>
    </citation>
    <scope>NUCLEOTIDE SEQUENCE [LARGE SCALE GENOMIC DNA]</scope>
    <source>
        <strain evidence="7">JGI_Cruoil_03_44_89</strain>
    </source>
</reference>
<dbReference type="Proteomes" id="UP000215215">
    <property type="component" value="Unassembled WGS sequence"/>
</dbReference>
<dbReference type="GO" id="GO:0005737">
    <property type="term" value="C:cytoplasm"/>
    <property type="evidence" value="ECO:0007669"/>
    <property type="project" value="UniProtKB-ARBA"/>
</dbReference>
<dbReference type="Gene3D" id="3.30.1490.10">
    <property type="match status" value="1"/>
</dbReference>
<dbReference type="EMBL" id="NOZQ01000084">
    <property type="protein sequence ID" value="OYD16151.1"/>
    <property type="molecule type" value="Genomic_DNA"/>
</dbReference>
<dbReference type="GO" id="GO:1990904">
    <property type="term" value="C:ribonucleoprotein complex"/>
    <property type="evidence" value="ECO:0007669"/>
    <property type="project" value="UniProtKB-KW"/>
</dbReference>
<dbReference type="InterPro" id="IPR047863">
    <property type="entry name" value="Ribosomal_uS8_CS"/>
</dbReference>
<proteinExistence type="inferred from homology"/>
<evidence type="ECO:0000256" key="4">
    <source>
        <dbReference type="ARBA" id="ARBA00035258"/>
    </source>
</evidence>
<keyword evidence="5" id="KW-0699">rRNA-binding</keyword>
<dbReference type="GO" id="GO:0003735">
    <property type="term" value="F:structural constituent of ribosome"/>
    <property type="evidence" value="ECO:0007669"/>
    <property type="project" value="InterPro"/>
</dbReference>
<dbReference type="InterPro" id="IPR000630">
    <property type="entry name" value="Ribosomal_uS8"/>
</dbReference>
<evidence type="ECO:0000313" key="7">
    <source>
        <dbReference type="EMBL" id="OYD16151.1"/>
    </source>
</evidence>
<comment type="similarity">
    <text evidence="1 5 6">Belongs to the universal ribosomal protein uS8 family.</text>
</comment>
<sequence>MTNDPIGDMITRIRNSLTRGVLHLELPSSNILEDIADVLLKEGYIDKFETRDEYPQKILVLHLKKDAIRGLGRISKPSRRVYTNLKNMPRVKEGLGIAILSTSKGVLSDRMARKEKVGGEVLVHVW</sequence>
<dbReference type="InterPro" id="IPR035987">
    <property type="entry name" value="Ribosomal_uS8_sf"/>
</dbReference>
<dbReference type="GO" id="GO:0006412">
    <property type="term" value="P:translation"/>
    <property type="evidence" value="ECO:0007669"/>
    <property type="project" value="UniProtKB-UniRule"/>
</dbReference>
<name>A0A235BV99_UNCW3</name>
<evidence type="ECO:0000256" key="6">
    <source>
        <dbReference type="RuleBase" id="RU003660"/>
    </source>
</evidence>
<dbReference type="GO" id="GO:0019843">
    <property type="term" value="F:rRNA binding"/>
    <property type="evidence" value="ECO:0007669"/>
    <property type="project" value="UniProtKB-UniRule"/>
</dbReference>
<gene>
    <name evidence="5 7" type="primary">rpsH</name>
    <name evidence="7" type="ORF">CH333_04175</name>
</gene>
<dbReference type="Gene3D" id="3.30.1370.30">
    <property type="match status" value="1"/>
</dbReference>